<dbReference type="PANTHER" id="PTHR33317:SF4">
    <property type="entry name" value="POLYNUCLEOTIDYL TRANSFERASE, RIBONUCLEASE H-LIKE SUPERFAMILY PROTEIN"/>
    <property type="match status" value="1"/>
</dbReference>
<dbReference type="GO" id="GO:0000967">
    <property type="term" value="P:rRNA 5'-end processing"/>
    <property type="evidence" value="ECO:0007669"/>
    <property type="project" value="UniProtKB-UniRule"/>
</dbReference>
<comment type="caution">
    <text evidence="7">The sequence shown here is derived from an EMBL/GenBank/DDBJ whole genome shotgun (WGS) entry which is preliminary data.</text>
</comment>
<reference evidence="7 8" key="1">
    <citation type="submission" date="2016-10" db="EMBL/GenBank/DDBJ databases">
        <authorList>
            <person name="Varghese N."/>
            <person name="Submissions S."/>
        </authorList>
    </citation>
    <scope>NUCLEOTIDE SEQUENCE [LARGE SCALE GENOMIC DNA]</scope>
    <source>
        <strain evidence="7 8">DSM 18839</strain>
    </source>
</reference>
<dbReference type="AlphaFoldDB" id="A0A8G2EZX3"/>
<dbReference type="InterPro" id="IPR037027">
    <property type="entry name" value="YqgF/RNaseH-like_dom_sf"/>
</dbReference>
<dbReference type="Gene3D" id="3.30.420.140">
    <property type="entry name" value="YqgF/RNase H-like domain"/>
    <property type="match status" value="1"/>
</dbReference>
<dbReference type="InterPro" id="IPR012337">
    <property type="entry name" value="RNaseH-like_sf"/>
</dbReference>
<dbReference type="Pfam" id="PF03652">
    <property type="entry name" value="RuvX"/>
    <property type="match status" value="1"/>
</dbReference>
<comment type="similarity">
    <text evidence="5">Belongs to the YqgF HJR family.</text>
</comment>
<dbReference type="HAMAP" id="MF_00651">
    <property type="entry name" value="Nuclease_YqgF"/>
    <property type="match status" value="1"/>
</dbReference>
<dbReference type="SMART" id="SM00732">
    <property type="entry name" value="YqgFc"/>
    <property type="match status" value="1"/>
</dbReference>
<dbReference type="EC" id="3.1.-.-" evidence="5"/>
<evidence type="ECO:0000256" key="2">
    <source>
        <dbReference type="ARBA" id="ARBA00022517"/>
    </source>
</evidence>
<protein>
    <recommendedName>
        <fullName evidence="5">Putative pre-16S rRNA nuclease</fullName>
        <ecNumber evidence="5">3.1.-.-</ecNumber>
    </recommendedName>
</protein>
<dbReference type="PANTHER" id="PTHR33317">
    <property type="entry name" value="POLYNUCLEOTIDYL TRANSFERASE, RIBONUCLEASE H-LIKE SUPERFAMILY PROTEIN"/>
    <property type="match status" value="1"/>
</dbReference>
<sequence>MPICKPGDLVRLLAPGARLIGLDFGSKTIGIAISDAALRVAAPVTTIRRKKFSADADELIKIAEGRGVGGFVVGLPLNMDGTEGPRCQSTRDLTEELLKRHDLPTIFQDERMSSQAVERAMIAEDLSRKRRSESIDAAAAAYILQSALDAL</sequence>
<keyword evidence="3 5" id="KW-0540">Nuclease</keyword>
<comment type="subcellular location">
    <subcellularLocation>
        <location evidence="5">Cytoplasm</location>
    </subcellularLocation>
</comment>
<evidence type="ECO:0000256" key="3">
    <source>
        <dbReference type="ARBA" id="ARBA00022722"/>
    </source>
</evidence>
<dbReference type="SUPFAM" id="SSF53098">
    <property type="entry name" value="Ribonuclease H-like"/>
    <property type="match status" value="1"/>
</dbReference>
<evidence type="ECO:0000313" key="7">
    <source>
        <dbReference type="EMBL" id="SDG43170.1"/>
    </source>
</evidence>
<dbReference type="GO" id="GO:0004518">
    <property type="term" value="F:nuclease activity"/>
    <property type="evidence" value="ECO:0007669"/>
    <property type="project" value="UniProtKB-KW"/>
</dbReference>
<dbReference type="RefSeq" id="WP_028792550.1">
    <property type="nucleotide sequence ID" value="NZ_FNBW01000017.1"/>
</dbReference>
<dbReference type="OrthoDB" id="9796140at2"/>
<evidence type="ECO:0000313" key="8">
    <source>
        <dbReference type="Proteomes" id="UP000198615"/>
    </source>
</evidence>
<dbReference type="InterPro" id="IPR005227">
    <property type="entry name" value="YqgF"/>
</dbReference>
<keyword evidence="8" id="KW-1185">Reference proteome</keyword>
<keyword evidence="4 5" id="KW-0378">Hydrolase</keyword>
<comment type="function">
    <text evidence="5">Could be a nuclease involved in processing of the 5'-end of pre-16S rRNA.</text>
</comment>
<name>A0A8G2EZX3_9PROT</name>
<dbReference type="NCBIfam" id="TIGR00250">
    <property type="entry name" value="RNAse_H_YqgF"/>
    <property type="match status" value="1"/>
</dbReference>
<gene>
    <name evidence="7" type="ORF">SAMN05660686_04378</name>
</gene>
<evidence type="ECO:0000256" key="4">
    <source>
        <dbReference type="ARBA" id="ARBA00022801"/>
    </source>
</evidence>
<dbReference type="Proteomes" id="UP000198615">
    <property type="component" value="Unassembled WGS sequence"/>
</dbReference>
<dbReference type="EMBL" id="FNBW01000017">
    <property type="protein sequence ID" value="SDG43170.1"/>
    <property type="molecule type" value="Genomic_DNA"/>
</dbReference>
<feature type="domain" description="YqgF/RNase H-like" evidence="6">
    <location>
        <begin position="17"/>
        <end position="117"/>
    </location>
</feature>
<dbReference type="InterPro" id="IPR006641">
    <property type="entry name" value="YqgF/RNaseH-like_dom"/>
</dbReference>
<evidence type="ECO:0000259" key="6">
    <source>
        <dbReference type="SMART" id="SM00732"/>
    </source>
</evidence>
<organism evidence="7 8">
    <name type="scientific">Thalassobaculum litoreum DSM 18839</name>
    <dbReference type="NCBI Taxonomy" id="1123362"/>
    <lineage>
        <taxon>Bacteria</taxon>
        <taxon>Pseudomonadati</taxon>
        <taxon>Pseudomonadota</taxon>
        <taxon>Alphaproteobacteria</taxon>
        <taxon>Rhodospirillales</taxon>
        <taxon>Thalassobaculaceae</taxon>
        <taxon>Thalassobaculum</taxon>
    </lineage>
</organism>
<dbReference type="GO" id="GO:0005829">
    <property type="term" value="C:cytosol"/>
    <property type="evidence" value="ECO:0007669"/>
    <property type="project" value="TreeGrafter"/>
</dbReference>
<proteinExistence type="inferred from homology"/>
<dbReference type="CDD" id="cd16964">
    <property type="entry name" value="YqgF"/>
    <property type="match status" value="1"/>
</dbReference>
<evidence type="ECO:0000256" key="5">
    <source>
        <dbReference type="HAMAP-Rule" id="MF_00651"/>
    </source>
</evidence>
<dbReference type="GO" id="GO:0016788">
    <property type="term" value="F:hydrolase activity, acting on ester bonds"/>
    <property type="evidence" value="ECO:0007669"/>
    <property type="project" value="UniProtKB-UniRule"/>
</dbReference>
<keyword evidence="1 5" id="KW-0963">Cytoplasm</keyword>
<evidence type="ECO:0000256" key="1">
    <source>
        <dbReference type="ARBA" id="ARBA00022490"/>
    </source>
</evidence>
<accession>A0A8G2EZX3</accession>
<keyword evidence="2 5" id="KW-0690">Ribosome biogenesis</keyword>